<dbReference type="Proteomes" id="UP000887579">
    <property type="component" value="Unplaced"/>
</dbReference>
<name>A0AC34FJQ9_9BILA</name>
<accession>A0AC34FJQ9</accession>
<reference evidence="2" key="1">
    <citation type="submission" date="2022-11" db="UniProtKB">
        <authorList>
            <consortium name="WormBaseParasite"/>
        </authorList>
    </citation>
    <scope>IDENTIFICATION</scope>
</reference>
<evidence type="ECO:0000313" key="1">
    <source>
        <dbReference type="Proteomes" id="UP000887579"/>
    </source>
</evidence>
<dbReference type="WBParaSite" id="ES5_v2.g17484.t1">
    <property type="protein sequence ID" value="ES5_v2.g17484.t1"/>
    <property type="gene ID" value="ES5_v2.g17484"/>
</dbReference>
<proteinExistence type="predicted"/>
<protein>
    <submittedName>
        <fullName evidence="2">Uncharacterized protein</fullName>
    </submittedName>
</protein>
<sequence length="127" mass="14013">MKCYQNQTPINGTVNGTATNCLNIGVVKATGCLKYTSFITKTVTRMCDYTNCNESGKDRNGCWNSTNDTETCCCKTDGCNFSMTARIAQFFLNFITKMKGKDNSTTTAESMSPKKVVNGSHLMMKHN</sequence>
<organism evidence="1 2">
    <name type="scientific">Panagrolaimus sp. ES5</name>
    <dbReference type="NCBI Taxonomy" id="591445"/>
    <lineage>
        <taxon>Eukaryota</taxon>
        <taxon>Metazoa</taxon>
        <taxon>Ecdysozoa</taxon>
        <taxon>Nematoda</taxon>
        <taxon>Chromadorea</taxon>
        <taxon>Rhabditida</taxon>
        <taxon>Tylenchina</taxon>
        <taxon>Panagrolaimomorpha</taxon>
        <taxon>Panagrolaimoidea</taxon>
        <taxon>Panagrolaimidae</taxon>
        <taxon>Panagrolaimus</taxon>
    </lineage>
</organism>
<evidence type="ECO:0000313" key="2">
    <source>
        <dbReference type="WBParaSite" id="ES5_v2.g17484.t1"/>
    </source>
</evidence>